<evidence type="ECO:0000256" key="2">
    <source>
        <dbReference type="SAM" id="SignalP"/>
    </source>
</evidence>
<sequence length="236" mass="25005">MKSCSLLAGAAVLLLCACGDNDNMQTTPVTPPPPPVEMKEYQFSIKVINLTEAQPMSPIALALHQAGQWWQLGMPASIALEQMAEGGDNSALLAMPEFAIQASASSPLPPGETQEFTLTSESLENMKLSLVTMMVNSNDGFTGLNNLDVSDFTLGDMRRLYSVAYDAGTEANSEDSGTIPGPADGGEGFNSERDDINVVTMHAGVVGRDDGLPLSVLSSVHKFDNPLLAITVTRTK</sequence>
<dbReference type="PROSITE" id="PS51257">
    <property type="entry name" value="PROKAR_LIPOPROTEIN"/>
    <property type="match status" value="1"/>
</dbReference>
<feature type="chain" id="PRO_5046044718" evidence="2">
    <location>
        <begin position="20"/>
        <end position="236"/>
    </location>
</feature>
<keyword evidence="2" id="KW-0732">Signal</keyword>
<evidence type="ECO:0000313" key="3">
    <source>
        <dbReference type="EMBL" id="MFC3032266.1"/>
    </source>
</evidence>
<dbReference type="InterPro" id="IPR009465">
    <property type="entry name" value="Spondin_N"/>
</dbReference>
<proteinExistence type="predicted"/>
<gene>
    <name evidence="3" type="ORF">ACFOEE_07035</name>
</gene>
<reference evidence="4" key="1">
    <citation type="journal article" date="2019" name="Int. J. Syst. Evol. Microbiol.">
        <title>The Global Catalogue of Microorganisms (GCM) 10K type strain sequencing project: providing services to taxonomists for standard genome sequencing and annotation.</title>
        <authorList>
            <consortium name="The Broad Institute Genomics Platform"/>
            <consortium name="The Broad Institute Genome Sequencing Center for Infectious Disease"/>
            <person name="Wu L."/>
            <person name="Ma J."/>
        </authorList>
    </citation>
    <scope>NUCLEOTIDE SEQUENCE [LARGE SCALE GENOMIC DNA]</scope>
    <source>
        <strain evidence="4">KCTC 42730</strain>
    </source>
</reference>
<organism evidence="3 4">
    <name type="scientific">Pseudoalteromonas fenneropenaei</name>
    <dbReference type="NCBI Taxonomy" id="1737459"/>
    <lineage>
        <taxon>Bacteria</taxon>
        <taxon>Pseudomonadati</taxon>
        <taxon>Pseudomonadota</taxon>
        <taxon>Gammaproteobacteria</taxon>
        <taxon>Alteromonadales</taxon>
        <taxon>Pseudoalteromonadaceae</taxon>
        <taxon>Pseudoalteromonas</taxon>
    </lineage>
</organism>
<dbReference type="Gene3D" id="2.60.40.2130">
    <property type="entry name" value="F-spondin domain"/>
    <property type="match status" value="1"/>
</dbReference>
<dbReference type="Proteomes" id="UP001595453">
    <property type="component" value="Unassembled WGS sequence"/>
</dbReference>
<comment type="caution">
    <text evidence="3">The sequence shown here is derived from an EMBL/GenBank/DDBJ whole genome shotgun (WGS) entry which is preliminary data.</text>
</comment>
<dbReference type="NCBIfam" id="NF038123">
    <property type="entry name" value="NF038123_dom"/>
    <property type="match status" value="1"/>
</dbReference>
<keyword evidence="4" id="KW-1185">Reference proteome</keyword>
<dbReference type="RefSeq" id="WP_377122518.1">
    <property type="nucleotide sequence ID" value="NZ_JBHRSD010000011.1"/>
</dbReference>
<evidence type="ECO:0000313" key="4">
    <source>
        <dbReference type="Proteomes" id="UP001595453"/>
    </source>
</evidence>
<protein>
    <submittedName>
        <fullName evidence="3">Spondin domain-containing protein</fullName>
    </submittedName>
</protein>
<feature type="region of interest" description="Disordered" evidence="1">
    <location>
        <begin position="171"/>
        <end position="192"/>
    </location>
</feature>
<accession>A0ABV7CIA1</accession>
<feature type="signal peptide" evidence="2">
    <location>
        <begin position="1"/>
        <end position="19"/>
    </location>
</feature>
<evidence type="ECO:0000256" key="1">
    <source>
        <dbReference type="SAM" id="MobiDB-lite"/>
    </source>
</evidence>
<dbReference type="EMBL" id="JBHRSD010000011">
    <property type="protein sequence ID" value="MFC3032266.1"/>
    <property type="molecule type" value="Genomic_DNA"/>
</dbReference>
<name>A0ABV7CIA1_9GAMM</name>
<dbReference type="InterPro" id="IPR038678">
    <property type="entry name" value="Spondin_N_sf"/>
</dbReference>